<name>A0A699YR87_HAELA</name>
<feature type="non-terminal residue" evidence="1">
    <location>
        <position position="1"/>
    </location>
</feature>
<comment type="caution">
    <text evidence="1">The sequence shown here is derived from an EMBL/GenBank/DDBJ whole genome shotgun (WGS) entry which is preliminary data.</text>
</comment>
<dbReference type="EMBL" id="BLLF01000181">
    <property type="protein sequence ID" value="GFH08729.1"/>
    <property type="molecule type" value="Genomic_DNA"/>
</dbReference>
<proteinExistence type="predicted"/>
<accession>A0A699YR87</accession>
<dbReference type="Proteomes" id="UP000485058">
    <property type="component" value="Unassembled WGS sequence"/>
</dbReference>
<keyword evidence="2" id="KW-1185">Reference proteome</keyword>
<reference evidence="1 2" key="1">
    <citation type="submission" date="2020-02" db="EMBL/GenBank/DDBJ databases">
        <title>Draft genome sequence of Haematococcus lacustris strain NIES-144.</title>
        <authorList>
            <person name="Morimoto D."/>
            <person name="Nakagawa S."/>
            <person name="Yoshida T."/>
            <person name="Sawayama S."/>
        </authorList>
    </citation>
    <scope>NUCLEOTIDE SEQUENCE [LARGE SCALE GENOMIC DNA]</scope>
    <source>
        <strain evidence="1 2">NIES-144</strain>
    </source>
</reference>
<evidence type="ECO:0000313" key="1">
    <source>
        <dbReference type="EMBL" id="GFH08729.1"/>
    </source>
</evidence>
<gene>
    <name evidence="1" type="ORF">HaLaN_03745</name>
</gene>
<protein>
    <submittedName>
        <fullName evidence="1">Uncharacterized protein</fullName>
    </submittedName>
</protein>
<evidence type="ECO:0000313" key="2">
    <source>
        <dbReference type="Proteomes" id="UP000485058"/>
    </source>
</evidence>
<sequence>MKNLELGLAPC</sequence>
<organism evidence="1 2">
    <name type="scientific">Haematococcus lacustris</name>
    <name type="common">Green alga</name>
    <name type="synonym">Haematococcus pluvialis</name>
    <dbReference type="NCBI Taxonomy" id="44745"/>
    <lineage>
        <taxon>Eukaryota</taxon>
        <taxon>Viridiplantae</taxon>
        <taxon>Chlorophyta</taxon>
        <taxon>core chlorophytes</taxon>
        <taxon>Chlorophyceae</taxon>
        <taxon>CS clade</taxon>
        <taxon>Chlamydomonadales</taxon>
        <taxon>Haematococcaceae</taxon>
        <taxon>Haematococcus</taxon>
    </lineage>
</organism>